<proteinExistence type="predicted"/>
<dbReference type="Pfam" id="PF21858">
    <property type="entry name" value="DUF6914"/>
    <property type="match status" value="1"/>
</dbReference>
<accession>A0AAN6S6C2</accession>
<evidence type="ECO:0000313" key="3">
    <source>
        <dbReference type="Proteomes" id="UP001303473"/>
    </source>
</evidence>
<organism evidence="2 3">
    <name type="scientific">Diplogelasinospora grovesii</name>
    <dbReference type="NCBI Taxonomy" id="303347"/>
    <lineage>
        <taxon>Eukaryota</taxon>
        <taxon>Fungi</taxon>
        <taxon>Dikarya</taxon>
        <taxon>Ascomycota</taxon>
        <taxon>Pezizomycotina</taxon>
        <taxon>Sordariomycetes</taxon>
        <taxon>Sordariomycetidae</taxon>
        <taxon>Sordariales</taxon>
        <taxon>Diplogelasinosporaceae</taxon>
        <taxon>Diplogelasinospora</taxon>
    </lineage>
</organism>
<comment type="caution">
    <text evidence="2">The sequence shown here is derived from an EMBL/GenBank/DDBJ whole genome shotgun (WGS) entry which is preliminary data.</text>
</comment>
<dbReference type="AlphaFoldDB" id="A0AAN6S6C2"/>
<evidence type="ECO:0000313" key="2">
    <source>
        <dbReference type="EMBL" id="KAK3942109.1"/>
    </source>
</evidence>
<name>A0AAN6S6C2_9PEZI</name>
<sequence>MFASSSNKKEKKKDKQRLYVALYPSGVIGSEEKRYHWGFLTGPKLENQPMIPGMRYHVRNSANGQWIYEERPLVDVQASGTLLGRFLIAKVEDEERLVQIFRENPVVQGDDNWRCRHWVAEALRRINEDGTAVGTSVLDWDKIQAWAREYIGKKTADGRYANGTPVGTPRPTWDMLENKELRP</sequence>
<evidence type="ECO:0000256" key="1">
    <source>
        <dbReference type="SAM" id="MobiDB-lite"/>
    </source>
</evidence>
<keyword evidence="3" id="KW-1185">Reference proteome</keyword>
<reference evidence="3" key="1">
    <citation type="journal article" date="2023" name="Mol. Phylogenet. Evol.">
        <title>Genome-scale phylogeny and comparative genomics of the fungal order Sordariales.</title>
        <authorList>
            <person name="Hensen N."/>
            <person name="Bonometti L."/>
            <person name="Westerberg I."/>
            <person name="Brannstrom I.O."/>
            <person name="Guillou S."/>
            <person name="Cros-Aarteil S."/>
            <person name="Calhoun S."/>
            <person name="Haridas S."/>
            <person name="Kuo A."/>
            <person name="Mondo S."/>
            <person name="Pangilinan J."/>
            <person name="Riley R."/>
            <person name="LaButti K."/>
            <person name="Andreopoulos B."/>
            <person name="Lipzen A."/>
            <person name="Chen C."/>
            <person name="Yan M."/>
            <person name="Daum C."/>
            <person name="Ng V."/>
            <person name="Clum A."/>
            <person name="Steindorff A."/>
            <person name="Ohm R.A."/>
            <person name="Martin F."/>
            <person name="Silar P."/>
            <person name="Natvig D.O."/>
            <person name="Lalanne C."/>
            <person name="Gautier V."/>
            <person name="Ament-Velasquez S.L."/>
            <person name="Kruys A."/>
            <person name="Hutchinson M.I."/>
            <person name="Powell A.J."/>
            <person name="Barry K."/>
            <person name="Miller A.N."/>
            <person name="Grigoriev I.V."/>
            <person name="Debuchy R."/>
            <person name="Gladieux P."/>
            <person name="Hiltunen Thoren M."/>
            <person name="Johannesson H."/>
        </authorList>
    </citation>
    <scope>NUCLEOTIDE SEQUENCE [LARGE SCALE GENOMIC DNA]</scope>
    <source>
        <strain evidence="3">CBS 340.73</strain>
    </source>
</reference>
<gene>
    <name evidence="2" type="ORF">QBC46DRAFT_81541</name>
</gene>
<dbReference type="InterPro" id="IPR054208">
    <property type="entry name" value="DUF6914"/>
</dbReference>
<dbReference type="EMBL" id="MU853776">
    <property type="protein sequence ID" value="KAK3942109.1"/>
    <property type="molecule type" value="Genomic_DNA"/>
</dbReference>
<feature type="region of interest" description="Disordered" evidence="1">
    <location>
        <begin position="161"/>
        <end position="183"/>
    </location>
</feature>
<protein>
    <submittedName>
        <fullName evidence="2">Uncharacterized protein</fullName>
    </submittedName>
</protein>
<dbReference type="Proteomes" id="UP001303473">
    <property type="component" value="Unassembled WGS sequence"/>
</dbReference>